<dbReference type="PROSITE" id="PS50878">
    <property type="entry name" value="RT_POL"/>
    <property type="match status" value="1"/>
</dbReference>
<feature type="domain" description="Reverse transcriptase" evidence="2">
    <location>
        <begin position="1"/>
        <end position="157"/>
    </location>
</feature>
<comment type="subcellular location">
    <subcellularLocation>
        <location evidence="1">Nucleus</location>
    </subcellularLocation>
    <subcellularLocation>
        <location evidence="1">Chromosome</location>
        <location evidence="1">Telomere</location>
    </subcellularLocation>
</comment>
<dbReference type="GO" id="GO:0007004">
    <property type="term" value="P:telomere maintenance via telomerase"/>
    <property type="evidence" value="ECO:0007669"/>
    <property type="project" value="TreeGrafter"/>
</dbReference>
<evidence type="ECO:0000259" key="2">
    <source>
        <dbReference type="PROSITE" id="PS50878"/>
    </source>
</evidence>
<dbReference type="InterPro" id="IPR043502">
    <property type="entry name" value="DNA/RNA_pol_sf"/>
</dbReference>
<dbReference type="GO" id="GO:0000333">
    <property type="term" value="C:telomerase catalytic core complex"/>
    <property type="evidence" value="ECO:0007669"/>
    <property type="project" value="TreeGrafter"/>
</dbReference>
<keyword evidence="1" id="KW-0695">RNA-directed DNA polymerase</keyword>
<dbReference type="Pfam" id="PF21399">
    <property type="entry name" value="TERT_C"/>
    <property type="match status" value="1"/>
</dbReference>
<protein>
    <recommendedName>
        <fullName evidence="1">Telomerase reverse transcriptase</fullName>
        <ecNumber evidence="1">2.7.7.49</ecNumber>
    </recommendedName>
    <alternativeName>
        <fullName evidence="1">Telomerase catalytic subunit</fullName>
    </alternativeName>
</protein>
<organism evidence="3 4">
    <name type="scientific">Rhizoctonia solani</name>
    <dbReference type="NCBI Taxonomy" id="456999"/>
    <lineage>
        <taxon>Eukaryota</taxon>
        <taxon>Fungi</taxon>
        <taxon>Dikarya</taxon>
        <taxon>Basidiomycota</taxon>
        <taxon>Agaricomycotina</taxon>
        <taxon>Agaricomycetes</taxon>
        <taxon>Cantharellales</taxon>
        <taxon>Ceratobasidiaceae</taxon>
        <taxon>Rhizoctonia</taxon>
    </lineage>
</organism>
<evidence type="ECO:0000256" key="1">
    <source>
        <dbReference type="RuleBase" id="RU365061"/>
    </source>
</evidence>
<dbReference type="PRINTS" id="PR01365">
    <property type="entry name" value="TELOMERASERT"/>
</dbReference>
<keyword evidence="1" id="KW-0779">Telomere</keyword>
<dbReference type="Proteomes" id="UP000663827">
    <property type="component" value="Unassembled WGS sequence"/>
</dbReference>
<gene>
    <name evidence="3" type="ORF">RDB_LOCUS68059</name>
</gene>
<dbReference type="EMBL" id="CAJNJQ010001359">
    <property type="protein sequence ID" value="CAE7135227.1"/>
    <property type="molecule type" value="Genomic_DNA"/>
</dbReference>
<accession>A0A8H3E3X7</accession>
<dbReference type="InterPro" id="IPR000477">
    <property type="entry name" value="RT_dom"/>
</dbReference>
<dbReference type="Pfam" id="PF00078">
    <property type="entry name" value="RVT_1"/>
    <property type="match status" value="1"/>
</dbReference>
<keyword evidence="1" id="KW-0479">Metal-binding</keyword>
<comment type="caution">
    <text evidence="3">The sequence shown here is derived from an EMBL/GenBank/DDBJ whole genome shotgun (WGS) entry which is preliminary data.</text>
</comment>
<proteinExistence type="inferred from homology"/>
<dbReference type="InterPro" id="IPR049139">
    <property type="entry name" value="TERT_C"/>
</dbReference>
<dbReference type="GO" id="GO:0070034">
    <property type="term" value="F:telomerase RNA binding"/>
    <property type="evidence" value="ECO:0007669"/>
    <property type="project" value="TreeGrafter"/>
</dbReference>
<dbReference type="AlphaFoldDB" id="A0A8H3E3X7"/>
<dbReference type="SUPFAM" id="SSF56672">
    <property type="entry name" value="DNA/RNA polymerases"/>
    <property type="match status" value="1"/>
</dbReference>
<reference evidence="3" key="1">
    <citation type="submission" date="2021-01" db="EMBL/GenBank/DDBJ databases">
        <authorList>
            <person name="Kaushik A."/>
        </authorList>
    </citation>
    <scope>NUCLEOTIDE SEQUENCE</scope>
    <source>
        <strain evidence="3">AG5</strain>
    </source>
</reference>
<dbReference type="GO" id="GO:0042162">
    <property type="term" value="F:telomeric DNA binding"/>
    <property type="evidence" value="ECO:0007669"/>
    <property type="project" value="TreeGrafter"/>
</dbReference>
<dbReference type="GO" id="GO:0000781">
    <property type="term" value="C:chromosome, telomeric region"/>
    <property type="evidence" value="ECO:0007669"/>
    <property type="project" value="UniProtKB-SubCell"/>
</dbReference>
<dbReference type="CDD" id="cd01648">
    <property type="entry name" value="TERT"/>
    <property type="match status" value="1"/>
</dbReference>
<comment type="function">
    <text evidence="1">Telomerase is a ribonucleoprotein enzyme essential for the replication of chromosome termini in most eukaryotes. It elongates telomeres. It is a reverse transcriptase that adds simple sequence repeats to chromosome ends by copying a template sequence within the RNA component of the enzyme.</text>
</comment>
<dbReference type="Gene3D" id="3.30.70.2630">
    <property type="match status" value="1"/>
</dbReference>
<dbReference type="Gene3D" id="1.10.357.90">
    <property type="match status" value="1"/>
</dbReference>
<dbReference type="GO" id="GO:0046872">
    <property type="term" value="F:metal ion binding"/>
    <property type="evidence" value="ECO:0007669"/>
    <property type="project" value="UniProtKB-KW"/>
</dbReference>
<keyword evidence="1" id="KW-0539">Nucleus</keyword>
<evidence type="ECO:0000313" key="3">
    <source>
        <dbReference type="EMBL" id="CAE7135227.1"/>
    </source>
</evidence>
<dbReference type="GO" id="GO:0003720">
    <property type="term" value="F:telomerase activity"/>
    <property type="evidence" value="ECO:0007669"/>
    <property type="project" value="InterPro"/>
</dbReference>
<name>A0A8H3E3X7_9AGAM</name>
<keyword evidence="1" id="KW-0158">Chromosome</keyword>
<comment type="similarity">
    <text evidence="1">Belongs to the reverse transcriptase family. Telomerase subfamily.</text>
</comment>
<keyword evidence="1" id="KW-0808">Transferase</keyword>
<comment type="catalytic activity">
    <reaction evidence="1">
        <text>DNA(n) + a 2'-deoxyribonucleoside 5'-triphosphate = DNA(n+1) + diphosphate</text>
        <dbReference type="Rhea" id="RHEA:22508"/>
        <dbReference type="Rhea" id="RHEA-COMP:17339"/>
        <dbReference type="Rhea" id="RHEA-COMP:17340"/>
        <dbReference type="ChEBI" id="CHEBI:33019"/>
        <dbReference type="ChEBI" id="CHEBI:61560"/>
        <dbReference type="ChEBI" id="CHEBI:173112"/>
        <dbReference type="EC" id="2.7.7.49"/>
    </reaction>
</comment>
<dbReference type="PANTHER" id="PTHR12066">
    <property type="entry name" value="TELOMERASE REVERSE TRANSCRIPTASE"/>
    <property type="match status" value="1"/>
</dbReference>
<evidence type="ECO:0000313" key="4">
    <source>
        <dbReference type="Proteomes" id="UP000663827"/>
    </source>
</evidence>
<dbReference type="InterPro" id="IPR003545">
    <property type="entry name" value="Telomerase_RT"/>
</dbReference>
<dbReference type="EC" id="2.7.7.49" evidence="1"/>
<sequence length="349" mass="40315">MAYASKLAACLRHIIFSDQVVYGFDYQEDILDLLEEHITDNIVRIGSELYRQVVGIPQGSILSTLLCAIFYGDLEKTKLGFTANPGNLLLRFVDDYLFITTDIQEARNFLNIMHQGHPEYGCIIAEEKTLTNFIDTDIQTVVLPPGAEYFPWCGRIVHMKELSVQWDYGRYSGRHVVHGLTVDYGRQPGMKFRTRFLQMARQHCHAMYFDASLTSLSNLYVNVAQNFFWMAMKMYSYVREWKIDVDQHVSFISNIIMQVVRYAFTSMRSRMNGTLAHDMNAICRFDGSSIQWIGYYAFHSILSYKRNPSWSKVILMLASVVQSRHYKSARSKLGGIVRRAEDSMANVLY</sequence>
<keyword evidence="1" id="KW-0548">Nucleotidyltransferase</keyword>
<keyword evidence="1" id="KW-0460">Magnesium</keyword>
<dbReference type="PANTHER" id="PTHR12066:SF0">
    <property type="entry name" value="TELOMERASE REVERSE TRANSCRIPTASE"/>
    <property type="match status" value="1"/>
</dbReference>